<dbReference type="AlphaFoldDB" id="K6Z089"/>
<sequence>MGLVCLNENLDNLDDLNIFYVRQQIALQDCDICIVVTSANVTDTVATPMFVNKVLKHIDCLLTFSFDLSKTTDTL</sequence>
<evidence type="ECO:0000313" key="2">
    <source>
        <dbReference type="Proteomes" id="UP000011864"/>
    </source>
</evidence>
<keyword evidence="2" id="KW-1185">Reference proteome</keyword>
<dbReference type="PATRIC" id="fig|1129794.4.peg.1318"/>
<dbReference type="STRING" id="1129794.C427_1331"/>
<evidence type="ECO:0000313" key="1">
    <source>
        <dbReference type="EMBL" id="AGH43440.1"/>
    </source>
</evidence>
<name>K6Z089_9ALTE</name>
<proteinExistence type="predicted"/>
<protein>
    <submittedName>
        <fullName evidence="1">Uncharacterized protein</fullName>
    </submittedName>
</protein>
<gene>
    <name evidence="1" type="ORF">C427_1331</name>
</gene>
<dbReference type="OrthoDB" id="6331814at2"/>
<accession>K6Z089</accession>
<reference evidence="1 2" key="1">
    <citation type="journal article" date="2013" name="Genome Announc.">
        <title>Complete Genome Sequence of Glaciecola psychrophila Strain 170T.</title>
        <authorList>
            <person name="Yin J."/>
            <person name="Chen J."/>
            <person name="Liu G."/>
            <person name="Yu Y."/>
            <person name="Song L."/>
            <person name="Wang X."/>
            <person name="Qu X."/>
        </authorList>
    </citation>
    <scope>NUCLEOTIDE SEQUENCE [LARGE SCALE GENOMIC DNA]</scope>
    <source>
        <strain evidence="1 2">170</strain>
    </source>
</reference>
<organism evidence="1 2">
    <name type="scientific">Paraglaciecola psychrophila 170</name>
    <dbReference type="NCBI Taxonomy" id="1129794"/>
    <lineage>
        <taxon>Bacteria</taxon>
        <taxon>Pseudomonadati</taxon>
        <taxon>Pseudomonadota</taxon>
        <taxon>Gammaproteobacteria</taxon>
        <taxon>Alteromonadales</taxon>
        <taxon>Alteromonadaceae</taxon>
        <taxon>Paraglaciecola</taxon>
    </lineage>
</organism>
<dbReference type="Proteomes" id="UP000011864">
    <property type="component" value="Chromosome"/>
</dbReference>
<dbReference type="EMBL" id="CP003837">
    <property type="protein sequence ID" value="AGH43440.1"/>
    <property type="molecule type" value="Genomic_DNA"/>
</dbReference>
<dbReference type="KEGG" id="gps:C427_1331"/>
<dbReference type="HOGENOM" id="CLU_2667777_0_0_6"/>